<evidence type="ECO:0000313" key="2">
    <source>
        <dbReference type="Proteomes" id="UP000683417"/>
    </source>
</evidence>
<gene>
    <name evidence="1" type="ORF">BGTH12_LOCUS7449</name>
</gene>
<sequence length="70" mass="8271">MVIKAKYEVFQCPNPEYGELFVYSTREFSGTCHMLDESFVDSMRKLPGLQLIQVQYIITHFHRQNITGRK</sequence>
<evidence type="ECO:0000313" key="1">
    <source>
        <dbReference type="EMBL" id="CAD6506091.1"/>
    </source>
</evidence>
<dbReference type="Proteomes" id="UP000683417">
    <property type="component" value="Unassembled WGS sequence"/>
</dbReference>
<protein>
    <submittedName>
        <fullName evidence="1">BgTH12-07022</fullName>
    </submittedName>
</protein>
<dbReference type="EMBL" id="CAJHIT010000010">
    <property type="protein sequence ID" value="CAD6506091.1"/>
    <property type="molecule type" value="Genomic_DNA"/>
</dbReference>
<comment type="caution">
    <text evidence="1">The sequence shown here is derived from an EMBL/GenBank/DDBJ whole genome shotgun (WGS) entry which is preliminary data.</text>
</comment>
<dbReference type="AlphaFoldDB" id="A0A9W4GIC3"/>
<reference evidence="1" key="1">
    <citation type="submission" date="2020-10" db="EMBL/GenBank/DDBJ databases">
        <authorList>
            <person name="Muller C M."/>
        </authorList>
    </citation>
    <scope>NUCLEOTIDE SEQUENCE</scope>
    <source>
        <strain evidence="1">THUN-12</strain>
    </source>
</reference>
<organism evidence="1 2">
    <name type="scientific">Blumeria graminis f. sp. triticale</name>
    <dbReference type="NCBI Taxonomy" id="1689686"/>
    <lineage>
        <taxon>Eukaryota</taxon>
        <taxon>Fungi</taxon>
        <taxon>Dikarya</taxon>
        <taxon>Ascomycota</taxon>
        <taxon>Pezizomycotina</taxon>
        <taxon>Leotiomycetes</taxon>
        <taxon>Erysiphales</taxon>
        <taxon>Erysiphaceae</taxon>
        <taxon>Blumeria</taxon>
    </lineage>
</organism>
<accession>A0A9W4GIC3</accession>
<name>A0A9W4GIC3_BLUGR</name>
<proteinExistence type="predicted"/>